<dbReference type="Proteomes" id="UP001165060">
    <property type="component" value="Unassembled WGS sequence"/>
</dbReference>
<proteinExistence type="predicted"/>
<dbReference type="SUPFAM" id="SSF55961">
    <property type="entry name" value="Bet v1-like"/>
    <property type="match status" value="1"/>
</dbReference>
<dbReference type="Pfam" id="PF00069">
    <property type="entry name" value="Pkinase"/>
    <property type="match status" value="1"/>
</dbReference>
<evidence type="ECO:0000259" key="7">
    <source>
        <dbReference type="PROSITE" id="PS50011"/>
    </source>
</evidence>
<dbReference type="PROSITE" id="PS50011">
    <property type="entry name" value="PROTEIN_KINASE_DOM"/>
    <property type="match status" value="1"/>
</dbReference>
<evidence type="ECO:0000313" key="8">
    <source>
        <dbReference type="EMBL" id="GMI19590.1"/>
    </source>
</evidence>
<evidence type="ECO:0000256" key="5">
    <source>
        <dbReference type="SAM" id="Coils"/>
    </source>
</evidence>
<name>A0ABQ6M528_9STRA</name>
<keyword evidence="1" id="KW-0418">Kinase</keyword>
<dbReference type="EMBL" id="BRYB01003727">
    <property type="protein sequence ID" value="GMI19590.1"/>
    <property type="molecule type" value="Genomic_DNA"/>
</dbReference>
<dbReference type="SMART" id="SM00220">
    <property type="entry name" value="S_TKc"/>
    <property type="match status" value="1"/>
</dbReference>
<keyword evidence="1" id="KW-0723">Serine/threonine-protein kinase</keyword>
<dbReference type="SUPFAM" id="SSF56112">
    <property type="entry name" value="Protein kinase-like (PK-like)"/>
    <property type="match status" value="1"/>
</dbReference>
<comment type="caution">
    <text evidence="8">The sequence shown here is derived from an EMBL/GenBank/DDBJ whole genome shotgun (WGS) entry which is preliminary data.</text>
</comment>
<dbReference type="Gene3D" id="1.10.510.10">
    <property type="entry name" value="Transferase(Phosphotransferase) domain 1"/>
    <property type="match status" value="2"/>
</dbReference>
<evidence type="ECO:0000256" key="1">
    <source>
        <dbReference type="ARBA" id="ARBA00022527"/>
    </source>
</evidence>
<feature type="compositionally biased region" description="Basic and acidic residues" evidence="6">
    <location>
        <begin position="1286"/>
        <end position="1296"/>
    </location>
</feature>
<feature type="binding site" evidence="4">
    <location>
        <position position="629"/>
    </location>
    <ligand>
        <name>ATP</name>
        <dbReference type="ChEBI" id="CHEBI:30616"/>
    </ligand>
</feature>
<dbReference type="PROSITE" id="PS00107">
    <property type="entry name" value="PROTEIN_KINASE_ATP"/>
    <property type="match status" value="1"/>
</dbReference>
<accession>A0ABQ6M528</accession>
<evidence type="ECO:0000256" key="3">
    <source>
        <dbReference type="ARBA" id="ARBA00022840"/>
    </source>
</evidence>
<dbReference type="PROSITE" id="PS00108">
    <property type="entry name" value="PROTEIN_KINASE_ST"/>
    <property type="match status" value="1"/>
</dbReference>
<dbReference type="PANTHER" id="PTHR44329:SF298">
    <property type="entry name" value="MIXED LINEAGE KINASE DOMAIN-LIKE PROTEIN"/>
    <property type="match status" value="1"/>
</dbReference>
<feature type="domain" description="Protein kinase" evidence="7">
    <location>
        <begin position="602"/>
        <end position="1182"/>
    </location>
</feature>
<keyword evidence="2 4" id="KW-0547">Nucleotide-binding</keyword>
<reference evidence="8 9" key="1">
    <citation type="journal article" date="2023" name="Commun. Biol.">
        <title>Genome analysis of Parmales, the sister group of diatoms, reveals the evolutionary specialization of diatoms from phago-mixotrophs to photoautotrophs.</title>
        <authorList>
            <person name="Ban H."/>
            <person name="Sato S."/>
            <person name="Yoshikawa S."/>
            <person name="Yamada K."/>
            <person name="Nakamura Y."/>
            <person name="Ichinomiya M."/>
            <person name="Sato N."/>
            <person name="Blanc-Mathieu R."/>
            <person name="Endo H."/>
            <person name="Kuwata A."/>
            <person name="Ogata H."/>
        </authorList>
    </citation>
    <scope>NUCLEOTIDE SEQUENCE [LARGE SCALE GENOMIC DNA]</scope>
</reference>
<dbReference type="InterPro" id="IPR051681">
    <property type="entry name" value="Ser/Thr_Kinases-Pseudokinases"/>
</dbReference>
<dbReference type="Pfam" id="PF07714">
    <property type="entry name" value="PK_Tyr_Ser-Thr"/>
    <property type="match status" value="1"/>
</dbReference>
<dbReference type="InterPro" id="IPR008271">
    <property type="entry name" value="Ser/Thr_kinase_AS"/>
</dbReference>
<evidence type="ECO:0000313" key="9">
    <source>
        <dbReference type="Proteomes" id="UP001165060"/>
    </source>
</evidence>
<dbReference type="PANTHER" id="PTHR44329">
    <property type="entry name" value="SERINE/THREONINE-PROTEIN KINASE TNNI3K-RELATED"/>
    <property type="match status" value="1"/>
</dbReference>
<evidence type="ECO:0000256" key="4">
    <source>
        <dbReference type="PROSITE-ProRule" id="PRU10141"/>
    </source>
</evidence>
<evidence type="ECO:0000256" key="6">
    <source>
        <dbReference type="SAM" id="MobiDB-lite"/>
    </source>
</evidence>
<dbReference type="Gene3D" id="3.30.530.20">
    <property type="match status" value="1"/>
</dbReference>
<dbReference type="InterPro" id="IPR001245">
    <property type="entry name" value="Ser-Thr/Tyr_kinase_cat_dom"/>
</dbReference>
<sequence>MVRHILVGEHNTQLESTVKEFDIFGNELGTFATLYDCNFIAYLPDAGMVAAVGHGEMSVVFGDHMASLYSDEILFFHLADGENDGQLGKDDAVHAVPAIVGDLNDESMVECLSKSHRADQDYDGNWVKDIAFDIDDLQYLMIKPGFLPPLSSAVPDVTTFMADEDFTVPLTLRDSTNAAIEVELIPGEEAGFAAFARKHEVNPDDNHIAVHTITGTIEFDASAPAHASVSAQFENIPWADDYEIEVTYNEVPLLDTPFSVSIVAAKTDSSMCRIVPSNRTIVAGNSLKIELETLDEFSNPTSDESDSFSAKLDLEGTTAATDTLLQSFVFKSGLHELDFEGLTSAGVHKILVNYLSEREELISATVVEAALLPSACTIRVTGDYKKGQVDTTQDADVTFDVIPKDAFNNTLKETSAFTLTMSTTELNSTSAAPDEQTYVLSDDSSPPFSVKVPFKAQRAYNVDVSLTSSNGEHISGSPFSFEARPLIILKDEAGLTPPLIAGLCGAFVLLLVIGFWFRHNSKVKEAELKKQANALQSQVSRQSSSLNRIKADHENEKEELLKSLRAKKHTEEELELMKKSIEEMNEDRKNELKGVLIRAEDVHIERILGKGGFGVVNLATYKDEKVAVKQLLEMTTDSVKRFKLECFLMKTLRHPNIVKLVGVVWDETMYACALEYVDNGTLEDWLRKTTRRPRSAKKADQNKLDEELEAEAELSESEQALRMSVYEGYSFSRTRSSTRRNVKNKKGAYPELSVSDQETFRLAKLFIAAASKEVQGVDPAEAGWAEQLSREGGPFSEGVRSWSRFKDGCGEAITYADVEANVENIAGHILCHETLGPIELVSCGNHARVLYLRQNQSTMGIEDRDMLWKEVAKQESDGGVLIAFRSCGMNESGGIRPEDPKVKRMEIMACGFYITPRSSTGRCRVWRTNRVNIKLGGFLSVAAKLVSKKAMEYTGEPMVKMKNEVELIMKNYRPPPLTIEPEDFTWEKYLWKAALQTAQGVLYLHNERYFDENKQEWCTCIIHRDLKPENMLFTKEFDLKLTDFGEARATVDSTMTSVGTPIYVAPEVMRGDHYDHRADVFSFGICLVAMMRAERNIIEFFFECLRKTMKRPKGNRKGVGMAILNHRILNKDWRPAVPVVFRKSYPKLSKLVERCWQRDHTSRPDFAEIIGLLQGPINTEILAADEPKMVMMRDEDDMVYREEMARLKKLGDRIYDDSDSEDEAATTRRMAGGVVKVGATELEELQAARLKMALLGELLAKTERKEGGGGGVEELRESVFDVLRRPVESFRKKEEPPAPAEPVRKLRPKH</sequence>
<keyword evidence="3 4" id="KW-0067">ATP-binding</keyword>
<gene>
    <name evidence="8" type="ORF">TeGR_g14864</name>
</gene>
<keyword evidence="5" id="KW-0175">Coiled coil</keyword>
<dbReference type="InterPro" id="IPR011009">
    <property type="entry name" value="Kinase-like_dom_sf"/>
</dbReference>
<protein>
    <recommendedName>
        <fullName evidence="7">Protein kinase domain-containing protein</fullName>
    </recommendedName>
</protein>
<evidence type="ECO:0000256" key="2">
    <source>
        <dbReference type="ARBA" id="ARBA00022741"/>
    </source>
</evidence>
<keyword evidence="9" id="KW-1185">Reference proteome</keyword>
<dbReference type="InterPro" id="IPR023393">
    <property type="entry name" value="START-like_dom_sf"/>
</dbReference>
<feature type="region of interest" description="Disordered" evidence="6">
    <location>
        <begin position="1286"/>
        <end position="1310"/>
    </location>
</feature>
<dbReference type="InterPro" id="IPR000719">
    <property type="entry name" value="Prot_kinase_dom"/>
</dbReference>
<organism evidence="8 9">
    <name type="scientific">Tetraparma gracilis</name>
    <dbReference type="NCBI Taxonomy" id="2962635"/>
    <lineage>
        <taxon>Eukaryota</taxon>
        <taxon>Sar</taxon>
        <taxon>Stramenopiles</taxon>
        <taxon>Ochrophyta</taxon>
        <taxon>Bolidophyceae</taxon>
        <taxon>Parmales</taxon>
        <taxon>Triparmaceae</taxon>
        <taxon>Tetraparma</taxon>
    </lineage>
</organism>
<dbReference type="InterPro" id="IPR017441">
    <property type="entry name" value="Protein_kinase_ATP_BS"/>
</dbReference>
<keyword evidence="1" id="KW-0808">Transferase</keyword>
<feature type="coiled-coil region" evidence="5">
    <location>
        <begin position="550"/>
        <end position="591"/>
    </location>
</feature>